<evidence type="ECO:0000313" key="4">
    <source>
        <dbReference type="EMBL" id="KAA0150257.1"/>
    </source>
</evidence>
<dbReference type="InterPro" id="IPR002048">
    <property type="entry name" value="EF_hand_dom"/>
</dbReference>
<feature type="region of interest" description="Disordered" evidence="2">
    <location>
        <begin position="177"/>
        <end position="236"/>
    </location>
</feature>
<reference evidence="4 5" key="1">
    <citation type="submission" date="2019-07" db="EMBL/GenBank/DDBJ databases">
        <title>Genomes of Cafeteria roenbergensis.</title>
        <authorList>
            <person name="Fischer M.G."/>
            <person name="Hackl T."/>
            <person name="Roman M."/>
        </authorList>
    </citation>
    <scope>NUCLEOTIDE SEQUENCE [LARGE SCALE GENOMIC DNA]</scope>
    <source>
        <strain evidence="4 5">Cflag</strain>
    </source>
</reference>
<dbReference type="InterPro" id="IPR018247">
    <property type="entry name" value="EF_Hand_1_Ca_BS"/>
</dbReference>
<dbReference type="Gene3D" id="1.10.238.10">
    <property type="entry name" value="EF-hand"/>
    <property type="match status" value="1"/>
</dbReference>
<feature type="domain" description="EF-hand" evidence="3">
    <location>
        <begin position="276"/>
        <end position="311"/>
    </location>
</feature>
<dbReference type="PROSITE" id="PS00018">
    <property type="entry name" value="EF_HAND_1"/>
    <property type="match status" value="2"/>
</dbReference>
<dbReference type="CDD" id="cd00051">
    <property type="entry name" value="EFh"/>
    <property type="match status" value="1"/>
</dbReference>
<dbReference type="EMBL" id="VLTM01000126">
    <property type="protein sequence ID" value="KAA0150257.1"/>
    <property type="molecule type" value="Genomic_DNA"/>
</dbReference>
<feature type="compositionally biased region" description="Low complexity" evidence="2">
    <location>
        <begin position="85"/>
        <end position="96"/>
    </location>
</feature>
<evidence type="ECO:0000313" key="5">
    <source>
        <dbReference type="Proteomes" id="UP000325113"/>
    </source>
</evidence>
<keyword evidence="1" id="KW-0106">Calcium</keyword>
<accession>A0A5A8CC36</accession>
<dbReference type="SUPFAM" id="SSF47473">
    <property type="entry name" value="EF-hand"/>
    <property type="match status" value="1"/>
</dbReference>
<evidence type="ECO:0000256" key="2">
    <source>
        <dbReference type="SAM" id="MobiDB-lite"/>
    </source>
</evidence>
<name>A0A5A8CC36_CAFRO</name>
<comment type="caution">
    <text evidence="4">The sequence shown here is derived from an EMBL/GenBank/DDBJ whole genome shotgun (WGS) entry which is preliminary data.</text>
</comment>
<protein>
    <recommendedName>
        <fullName evidence="3">EF-hand domain-containing protein</fullName>
    </recommendedName>
</protein>
<evidence type="ECO:0000256" key="1">
    <source>
        <dbReference type="ARBA" id="ARBA00022837"/>
    </source>
</evidence>
<feature type="domain" description="EF-hand" evidence="3">
    <location>
        <begin position="312"/>
        <end position="347"/>
    </location>
</feature>
<dbReference type="GO" id="GO:0005509">
    <property type="term" value="F:calcium ion binding"/>
    <property type="evidence" value="ECO:0007669"/>
    <property type="project" value="InterPro"/>
</dbReference>
<feature type="region of interest" description="Disordered" evidence="2">
    <location>
        <begin position="70"/>
        <end position="103"/>
    </location>
</feature>
<dbReference type="InterPro" id="IPR011992">
    <property type="entry name" value="EF-hand-dom_pair"/>
</dbReference>
<gene>
    <name evidence="4" type="ORF">FNF31_07065</name>
</gene>
<dbReference type="SMART" id="SM00054">
    <property type="entry name" value="EFh"/>
    <property type="match status" value="2"/>
</dbReference>
<dbReference type="AlphaFoldDB" id="A0A5A8CC36"/>
<dbReference type="PROSITE" id="PS50222">
    <property type="entry name" value="EF_HAND_2"/>
    <property type="match status" value="2"/>
</dbReference>
<dbReference type="Pfam" id="PF13499">
    <property type="entry name" value="EF-hand_7"/>
    <property type="match status" value="1"/>
</dbReference>
<organism evidence="4 5">
    <name type="scientific">Cafeteria roenbergensis</name>
    <name type="common">Marine flagellate</name>
    <dbReference type="NCBI Taxonomy" id="33653"/>
    <lineage>
        <taxon>Eukaryota</taxon>
        <taxon>Sar</taxon>
        <taxon>Stramenopiles</taxon>
        <taxon>Bigyra</taxon>
        <taxon>Opalozoa</taxon>
        <taxon>Bicosoecida</taxon>
        <taxon>Cafeteriaceae</taxon>
        <taxon>Cafeteria</taxon>
    </lineage>
</organism>
<dbReference type="Proteomes" id="UP000325113">
    <property type="component" value="Unassembled WGS sequence"/>
</dbReference>
<evidence type="ECO:0000259" key="3">
    <source>
        <dbReference type="PROSITE" id="PS50222"/>
    </source>
</evidence>
<sequence>MAAGPSHDLREVLAAAFAAEGLETPRDWSNDKPPAGAATMASLRVSDELQLEGLSARRSAAMARFARSVRTGAAGGSPARPKGGSPAAVAPAPESPLDSSVRRPMRRDAATLRERFAMPSPLALRLATVVGTGQADSGDGGVDQKLLSEACAAAGIAGPGPWASKRERREWLQKATSRLRRNQAAAVGRLRVVRRRPAGAPDSGSESDGEGSGGGRSSRSDNSDSADTDMSDGVPVPEDAAAAETQAVGAAVDDRQDVRDWLARHGQAGDVARLTQNRQLLRMWFERLDTDGSGEIGLDELLEPLVSVGLASGEREVAALIRAVDTSGSGEIDMSEFVALLSADIKQILAAEAEGDAAGRLSGRRTVSPALSFRPGSALMAGVAPARRGSATGAVLPQERHGRLSHYRIAPLASRATSVGRVRGRASQHG</sequence>
<proteinExistence type="predicted"/>